<evidence type="ECO:0000256" key="3">
    <source>
        <dbReference type="RuleBase" id="RU000363"/>
    </source>
</evidence>
<gene>
    <name evidence="4" type="ORF">HGK34_17130</name>
</gene>
<comment type="caution">
    <text evidence="4">The sequence shown here is derived from an EMBL/GenBank/DDBJ whole genome shotgun (WGS) entry which is preliminary data.</text>
</comment>
<comment type="similarity">
    <text evidence="1 3">Belongs to the short-chain dehydrogenases/reductases (SDR) family.</text>
</comment>
<proteinExistence type="inferred from homology"/>
<organism evidence="4 5">
    <name type="scientific">Myceligenerans indicum</name>
    <dbReference type="NCBI Taxonomy" id="2593663"/>
    <lineage>
        <taxon>Bacteria</taxon>
        <taxon>Bacillati</taxon>
        <taxon>Actinomycetota</taxon>
        <taxon>Actinomycetes</taxon>
        <taxon>Micrococcales</taxon>
        <taxon>Promicromonosporaceae</taxon>
        <taxon>Myceligenerans</taxon>
    </lineage>
</organism>
<sequence>MSLTASSTVGQWLDHPVGGPILTAMLAQGGGSPEALAPARNLPLDQLVTLSQGKFPAEMVDALVAAYRDAAPDAADADDGSGAAATWTEAVTPDRFAGQTVIVTGAASGIGRAVAGRVAREGGRVVAVDLAKEGLDELVASLPGADVLAVAGDITSEDLVAEIVRAAGGRVDALANVAGIMDDNSAVHEVTDAVWERVMRVNVEGTMRLTRAVVPGMLEAGQGRIVNVASEASLRGSAAGVAYTTSKHAVVGLTKSSAVMYAGTGVRVNAVAPGAVATGITVPKDAEFGGEKLARYRGNIPSLATSAELAASITFLLSADSVNLNGVVIASDGGWSAV</sequence>
<dbReference type="InterPro" id="IPR051122">
    <property type="entry name" value="SDR_DHRS6-like"/>
</dbReference>
<dbReference type="Proteomes" id="UP000675409">
    <property type="component" value="Unassembled WGS sequence"/>
</dbReference>
<dbReference type="RefSeq" id="WP_201849620.1">
    <property type="nucleotide sequence ID" value="NZ_JABBYC010000040.1"/>
</dbReference>
<evidence type="ECO:0000256" key="1">
    <source>
        <dbReference type="ARBA" id="ARBA00006484"/>
    </source>
</evidence>
<evidence type="ECO:0000313" key="5">
    <source>
        <dbReference type="Proteomes" id="UP000675409"/>
    </source>
</evidence>
<keyword evidence="2" id="KW-0560">Oxidoreductase</keyword>
<dbReference type="Gene3D" id="3.40.50.720">
    <property type="entry name" value="NAD(P)-binding Rossmann-like Domain"/>
    <property type="match status" value="1"/>
</dbReference>
<evidence type="ECO:0000313" key="4">
    <source>
        <dbReference type="EMBL" id="MBL0887984.1"/>
    </source>
</evidence>
<keyword evidence="5" id="KW-1185">Reference proteome</keyword>
<accession>A0ABS1LP31</accession>
<dbReference type="SUPFAM" id="SSF51735">
    <property type="entry name" value="NAD(P)-binding Rossmann-fold domains"/>
    <property type="match status" value="1"/>
</dbReference>
<dbReference type="InterPro" id="IPR036291">
    <property type="entry name" value="NAD(P)-bd_dom_sf"/>
</dbReference>
<dbReference type="InterPro" id="IPR002347">
    <property type="entry name" value="SDR_fam"/>
</dbReference>
<dbReference type="PANTHER" id="PTHR43477:SF1">
    <property type="entry name" value="DIHYDROANTICAPSIN 7-DEHYDROGENASE"/>
    <property type="match status" value="1"/>
</dbReference>
<dbReference type="Pfam" id="PF00106">
    <property type="entry name" value="adh_short"/>
    <property type="match status" value="1"/>
</dbReference>
<dbReference type="PANTHER" id="PTHR43477">
    <property type="entry name" value="DIHYDROANTICAPSIN 7-DEHYDROGENASE"/>
    <property type="match status" value="1"/>
</dbReference>
<dbReference type="EMBL" id="JABBYC010000040">
    <property type="protein sequence ID" value="MBL0887984.1"/>
    <property type="molecule type" value="Genomic_DNA"/>
</dbReference>
<evidence type="ECO:0000256" key="2">
    <source>
        <dbReference type="ARBA" id="ARBA00023002"/>
    </source>
</evidence>
<reference evidence="4 5" key="1">
    <citation type="journal article" date="2021" name="Arch. Microbiol.">
        <title>Myceligenerans indicum sp. nov., an actinobacterium isolated from mangrove sediment of Sundarbans, India.</title>
        <authorList>
            <person name="Asha K."/>
            <person name="Bhadury P."/>
        </authorList>
    </citation>
    <scope>NUCLEOTIDE SEQUENCE [LARGE SCALE GENOMIC DNA]</scope>
    <source>
        <strain evidence="4 5">I2</strain>
    </source>
</reference>
<dbReference type="PRINTS" id="PR00081">
    <property type="entry name" value="GDHRDH"/>
</dbReference>
<protein>
    <submittedName>
        <fullName evidence="4">SDR family NAD(P)-dependent oxidoreductase</fullName>
    </submittedName>
</protein>
<dbReference type="PRINTS" id="PR00080">
    <property type="entry name" value="SDRFAMILY"/>
</dbReference>
<dbReference type="CDD" id="cd05233">
    <property type="entry name" value="SDR_c"/>
    <property type="match status" value="1"/>
</dbReference>
<name>A0ABS1LP31_9MICO</name>